<keyword evidence="1" id="KW-0812">Transmembrane</keyword>
<comment type="caution">
    <text evidence="2">The sequence shown here is derived from an EMBL/GenBank/DDBJ whole genome shotgun (WGS) entry which is preliminary data.</text>
</comment>
<dbReference type="AlphaFoldDB" id="A0A7W9FEL6"/>
<dbReference type="Pfam" id="PF15956">
    <property type="entry name" value="DUF4760"/>
    <property type="match status" value="1"/>
</dbReference>
<accession>A0A7W9FEL6</accession>
<dbReference type="InterPro" id="IPR031876">
    <property type="entry name" value="DUF4760"/>
</dbReference>
<protein>
    <recommendedName>
        <fullName evidence="4">DUF4760 domain-containing protein</fullName>
    </recommendedName>
</protein>
<dbReference type="RefSeq" id="WP_183211635.1">
    <property type="nucleotide sequence ID" value="NZ_JACHOR010000001.1"/>
</dbReference>
<keyword evidence="1" id="KW-0472">Membrane</keyword>
<keyword evidence="3" id="KW-1185">Reference proteome</keyword>
<keyword evidence="1" id="KW-1133">Transmembrane helix</keyword>
<feature type="transmembrane region" description="Helical" evidence="1">
    <location>
        <begin position="38"/>
        <end position="63"/>
    </location>
</feature>
<proteinExistence type="predicted"/>
<evidence type="ECO:0000256" key="1">
    <source>
        <dbReference type="SAM" id="Phobius"/>
    </source>
</evidence>
<evidence type="ECO:0000313" key="2">
    <source>
        <dbReference type="EMBL" id="MBB5744658.1"/>
    </source>
</evidence>
<dbReference type="EMBL" id="JACHOR010000001">
    <property type="protein sequence ID" value="MBB5744658.1"/>
    <property type="molecule type" value="Genomic_DNA"/>
</dbReference>
<evidence type="ECO:0000313" key="3">
    <source>
        <dbReference type="Proteomes" id="UP000545037"/>
    </source>
</evidence>
<organism evidence="2 3">
    <name type="scientific">Brevundimonas variabilis</name>
    <dbReference type="NCBI Taxonomy" id="74312"/>
    <lineage>
        <taxon>Bacteria</taxon>
        <taxon>Pseudomonadati</taxon>
        <taxon>Pseudomonadota</taxon>
        <taxon>Alphaproteobacteria</taxon>
        <taxon>Caulobacterales</taxon>
        <taxon>Caulobacteraceae</taxon>
        <taxon>Brevundimonas</taxon>
    </lineage>
</organism>
<evidence type="ECO:0008006" key="4">
    <source>
        <dbReference type="Google" id="ProtNLM"/>
    </source>
</evidence>
<reference evidence="2 3" key="1">
    <citation type="submission" date="2020-08" db="EMBL/GenBank/DDBJ databases">
        <title>Genomic Encyclopedia of Type Strains, Phase IV (KMG-IV): sequencing the most valuable type-strain genomes for metagenomic binning, comparative biology and taxonomic classification.</title>
        <authorList>
            <person name="Goeker M."/>
        </authorList>
    </citation>
    <scope>NUCLEOTIDE SEQUENCE [LARGE SCALE GENOMIC DNA]</scope>
    <source>
        <strain evidence="2 3">DSM 4737</strain>
    </source>
</reference>
<gene>
    <name evidence="2" type="ORF">GGR13_000230</name>
</gene>
<sequence length="203" mass="22493">MKMGAFIFAVVLCAGGLVFGWLLGGAFALVQSRGSDPQATLFIGYLGAAVALTAALIAIWGVYSQRVLTRRQTTIQHIAALRADSSIQATVQKFIELSRGNQNLAKWADEENIGKEETLAIIAVLNDYELIAVGIQQGIYEYDLVKCFSKSTIIRFWSAAHPFVIALRNRTKVPTIWQEFEKLNGWVSGKQSPFKALWWVGIR</sequence>
<name>A0A7W9FEL6_9CAUL</name>
<dbReference type="Proteomes" id="UP000545037">
    <property type="component" value="Unassembled WGS sequence"/>
</dbReference>